<organism evidence="1 2">
    <name type="scientific">Couchioplanes caeruleus</name>
    <dbReference type="NCBI Taxonomy" id="56438"/>
    <lineage>
        <taxon>Bacteria</taxon>
        <taxon>Bacillati</taxon>
        <taxon>Actinomycetota</taxon>
        <taxon>Actinomycetes</taxon>
        <taxon>Micromonosporales</taxon>
        <taxon>Micromonosporaceae</taxon>
        <taxon>Couchioplanes</taxon>
    </lineage>
</organism>
<gene>
    <name evidence="1" type="ORF">EDD30_0323</name>
</gene>
<protein>
    <submittedName>
        <fullName evidence="1">Uncharacterized protein</fullName>
    </submittedName>
</protein>
<name>A0A3N1GBN1_9ACTN</name>
<comment type="caution">
    <text evidence="1">The sequence shown here is derived from an EMBL/GenBank/DDBJ whole genome shotgun (WGS) entry which is preliminary data.</text>
</comment>
<dbReference type="EMBL" id="RJKL01000001">
    <property type="protein sequence ID" value="ROP27637.1"/>
    <property type="molecule type" value="Genomic_DNA"/>
</dbReference>
<evidence type="ECO:0000313" key="1">
    <source>
        <dbReference type="EMBL" id="ROP27637.1"/>
    </source>
</evidence>
<accession>A0A3N1GBN1</accession>
<evidence type="ECO:0000313" key="2">
    <source>
        <dbReference type="Proteomes" id="UP000271683"/>
    </source>
</evidence>
<dbReference type="Proteomes" id="UP000271683">
    <property type="component" value="Unassembled WGS sequence"/>
</dbReference>
<proteinExistence type="predicted"/>
<dbReference type="AlphaFoldDB" id="A0A3N1GBN1"/>
<reference evidence="1 2" key="1">
    <citation type="submission" date="2018-11" db="EMBL/GenBank/DDBJ databases">
        <title>Sequencing the genomes of 1000 actinobacteria strains.</title>
        <authorList>
            <person name="Klenk H.-P."/>
        </authorList>
    </citation>
    <scope>NUCLEOTIDE SEQUENCE [LARGE SCALE GENOMIC DNA]</scope>
    <source>
        <strain evidence="1 2">DSM 43634</strain>
    </source>
</reference>
<sequence>MTATRPLAATTAELPDAQALVFEYMASTLHEAGHAHYGS</sequence>